<evidence type="ECO:0000256" key="3">
    <source>
        <dbReference type="ARBA" id="ARBA00022490"/>
    </source>
</evidence>
<dbReference type="GO" id="GO:0051301">
    <property type="term" value="P:cell division"/>
    <property type="evidence" value="ECO:0007669"/>
    <property type="project" value="UniProtKB-KW"/>
</dbReference>
<evidence type="ECO:0000313" key="14">
    <source>
        <dbReference type="EMBL" id="OGF64977.1"/>
    </source>
</evidence>
<feature type="binding site" evidence="12">
    <location>
        <position position="93"/>
    </location>
    <ligand>
        <name>UDP-N-acetyl-alpha-D-glucosamine</name>
        <dbReference type="ChEBI" id="CHEBI:57705"/>
    </ligand>
</feature>
<feature type="active site" description="Proton donor" evidence="12">
    <location>
        <position position="117"/>
    </location>
</feature>
<keyword evidence="12" id="KW-0670">Pyruvate</keyword>
<protein>
    <recommendedName>
        <fullName evidence="12">UDP-N-acetylglucosamine 1-carboxyvinyltransferase</fullName>
        <ecNumber evidence="12">2.5.1.7</ecNumber>
    </recommendedName>
    <alternativeName>
        <fullName evidence="12">Enoylpyruvate transferase</fullName>
    </alternativeName>
    <alternativeName>
        <fullName evidence="12">UDP-N-acetylglucosamine enolpyruvyl transferase</fullName>
        <shortName evidence="12">EPT</shortName>
    </alternativeName>
</protein>
<feature type="modified residue" description="2-(S-cysteinyl)pyruvic acid O-phosphothioketal" evidence="12">
    <location>
        <position position="117"/>
    </location>
</feature>
<dbReference type="GO" id="GO:0009252">
    <property type="term" value="P:peptidoglycan biosynthetic process"/>
    <property type="evidence" value="ECO:0007669"/>
    <property type="project" value="UniProtKB-UniRule"/>
</dbReference>
<evidence type="ECO:0000313" key="15">
    <source>
        <dbReference type="Proteomes" id="UP000178943"/>
    </source>
</evidence>
<keyword evidence="3 12" id="KW-0963">Cytoplasm</keyword>
<gene>
    <name evidence="12" type="primary">murA</name>
    <name evidence="14" type="ORF">A2Y62_00710</name>
</gene>
<keyword evidence="8 12" id="KW-0131">Cell cycle</keyword>
<feature type="binding site" evidence="12">
    <location>
        <position position="327"/>
    </location>
    <ligand>
        <name>UDP-N-acetyl-alpha-D-glucosamine</name>
        <dbReference type="ChEBI" id="CHEBI:57705"/>
    </ligand>
</feature>
<evidence type="ECO:0000259" key="13">
    <source>
        <dbReference type="Pfam" id="PF00275"/>
    </source>
</evidence>
<feature type="binding site" evidence="12">
    <location>
        <begin position="22"/>
        <end position="23"/>
    </location>
    <ligand>
        <name>phosphoenolpyruvate</name>
        <dbReference type="ChEBI" id="CHEBI:58702"/>
    </ligand>
</feature>
<dbReference type="GO" id="GO:0019277">
    <property type="term" value="P:UDP-N-acetylgalactosamine biosynthetic process"/>
    <property type="evidence" value="ECO:0007669"/>
    <property type="project" value="InterPro"/>
</dbReference>
<name>A0A1F5VNJ6_9BACT</name>
<comment type="pathway">
    <text evidence="2 12">Cell wall biogenesis; peptidoglycan biosynthesis.</text>
</comment>
<dbReference type="HAMAP" id="MF_00111">
    <property type="entry name" value="MurA"/>
    <property type="match status" value="1"/>
</dbReference>
<dbReference type="AlphaFoldDB" id="A0A1F5VNJ6"/>
<evidence type="ECO:0000256" key="2">
    <source>
        <dbReference type="ARBA" id="ARBA00004752"/>
    </source>
</evidence>
<comment type="similarity">
    <text evidence="10 12">Belongs to the EPSP synthase family. MurA subfamily.</text>
</comment>
<keyword evidence="6 12" id="KW-0133">Cell shape</keyword>
<proteinExistence type="inferred from homology"/>
<comment type="subcellular location">
    <subcellularLocation>
        <location evidence="1 12">Cytoplasm</location>
    </subcellularLocation>
</comment>
<dbReference type="GO" id="GO:0008760">
    <property type="term" value="F:UDP-N-acetylglucosamine 1-carboxyvinyltransferase activity"/>
    <property type="evidence" value="ECO:0007669"/>
    <property type="project" value="UniProtKB-UniRule"/>
</dbReference>
<dbReference type="FunFam" id="3.65.10.10:FF:000001">
    <property type="entry name" value="UDP-N-acetylglucosamine 1-carboxyvinyltransferase"/>
    <property type="match status" value="1"/>
</dbReference>
<dbReference type="CDD" id="cd01555">
    <property type="entry name" value="UdpNAET"/>
    <property type="match status" value="1"/>
</dbReference>
<dbReference type="NCBIfam" id="TIGR01072">
    <property type="entry name" value="murA"/>
    <property type="match status" value="1"/>
</dbReference>
<dbReference type="PANTHER" id="PTHR43783">
    <property type="entry name" value="UDP-N-ACETYLGLUCOSAMINE 1-CARBOXYVINYLTRANSFERASE"/>
    <property type="match status" value="1"/>
</dbReference>
<keyword evidence="7 12" id="KW-0573">Peptidoglycan synthesis</keyword>
<feature type="domain" description="Enolpyruvate transferase" evidence="13">
    <location>
        <begin position="9"/>
        <end position="406"/>
    </location>
</feature>
<evidence type="ECO:0000256" key="6">
    <source>
        <dbReference type="ARBA" id="ARBA00022960"/>
    </source>
</evidence>
<reference evidence="14 15" key="1">
    <citation type="journal article" date="2016" name="Nat. Commun.">
        <title>Thousands of microbial genomes shed light on interconnected biogeochemical processes in an aquifer system.</title>
        <authorList>
            <person name="Anantharaman K."/>
            <person name="Brown C.T."/>
            <person name="Hug L.A."/>
            <person name="Sharon I."/>
            <person name="Castelle C.J."/>
            <person name="Probst A.J."/>
            <person name="Thomas B.C."/>
            <person name="Singh A."/>
            <person name="Wilkins M.J."/>
            <person name="Karaoz U."/>
            <person name="Brodie E.L."/>
            <person name="Williams K.H."/>
            <person name="Hubbard S.S."/>
            <person name="Banfield J.F."/>
        </authorList>
    </citation>
    <scope>NUCLEOTIDE SEQUENCE [LARGE SCALE GENOMIC DNA]</scope>
</reference>
<evidence type="ECO:0000256" key="9">
    <source>
        <dbReference type="ARBA" id="ARBA00023316"/>
    </source>
</evidence>
<keyword evidence="9 12" id="KW-0961">Cell wall biogenesis/degradation</keyword>
<dbReference type="SUPFAM" id="SSF55205">
    <property type="entry name" value="EPT/RTPC-like"/>
    <property type="match status" value="1"/>
</dbReference>
<comment type="function">
    <text evidence="12">Cell wall formation. Adds enolpyruvyl to UDP-N-acetylglucosamine.</text>
</comment>
<dbReference type="GO" id="GO:0071555">
    <property type="term" value="P:cell wall organization"/>
    <property type="evidence" value="ECO:0007669"/>
    <property type="project" value="UniProtKB-KW"/>
</dbReference>
<dbReference type="EMBL" id="MFGW01000124">
    <property type="protein sequence ID" value="OGF64977.1"/>
    <property type="molecule type" value="Genomic_DNA"/>
</dbReference>
<dbReference type="InterPro" id="IPR036968">
    <property type="entry name" value="Enolpyruvate_Tfrase_sf"/>
</dbReference>
<dbReference type="InterPro" id="IPR001986">
    <property type="entry name" value="Enolpyruvate_Tfrase_dom"/>
</dbReference>
<evidence type="ECO:0000256" key="11">
    <source>
        <dbReference type="ARBA" id="ARBA00047527"/>
    </source>
</evidence>
<dbReference type="NCBIfam" id="NF006873">
    <property type="entry name" value="PRK09369.1"/>
    <property type="match status" value="1"/>
</dbReference>
<dbReference type="PANTHER" id="PTHR43783:SF1">
    <property type="entry name" value="UDP-N-ACETYLGLUCOSAMINE 1-CARBOXYVINYLTRANSFERASE"/>
    <property type="match status" value="1"/>
</dbReference>
<accession>A0A1F5VNJ6</accession>
<evidence type="ECO:0000256" key="5">
    <source>
        <dbReference type="ARBA" id="ARBA00022679"/>
    </source>
</evidence>
<evidence type="ECO:0000256" key="8">
    <source>
        <dbReference type="ARBA" id="ARBA00023306"/>
    </source>
</evidence>
<comment type="caution">
    <text evidence="14">The sequence shown here is derived from an EMBL/GenBank/DDBJ whole genome shotgun (WGS) entry which is preliminary data.</text>
</comment>
<comment type="catalytic activity">
    <reaction evidence="11 12">
        <text>phosphoenolpyruvate + UDP-N-acetyl-alpha-D-glucosamine = UDP-N-acetyl-3-O-(1-carboxyvinyl)-alpha-D-glucosamine + phosphate</text>
        <dbReference type="Rhea" id="RHEA:18681"/>
        <dbReference type="ChEBI" id="CHEBI:43474"/>
        <dbReference type="ChEBI" id="CHEBI:57705"/>
        <dbReference type="ChEBI" id="CHEBI:58702"/>
        <dbReference type="ChEBI" id="CHEBI:68483"/>
        <dbReference type="EC" id="2.5.1.7"/>
    </reaction>
</comment>
<keyword evidence="5 12" id="KW-0808">Transferase</keyword>
<dbReference type="UniPathway" id="UPA00219"/>
<evidence type="ECO:0000256" key="7">
    <source>
        <dbReference type="ARBA" id="ARBA00022984"/>
    </source>
</evidence>
<evidence type="ECO:0000256" key="4">
    <source>
        <dbReference type="ARBA" id="ARBA00022618"/>
    </source>
</evidence>
<comment type="caution">
    <text evidence="12">Lacks conserved residue(s) required for the propagation of feature annotation.</text>
</comment>
<organism evidence="14 15">
    <name type="scientific">Candidatus Fischerbacteria bacterium RBG_13_37_8</name>
    <dbReference type="NCBI Taxonomy" id="1817863"/>
    <lineage>
        <taxon>Bacteria</taxon>
        <taxon>Candidatus Fischeribacteriota</taxon>
    </lineage>
</organism>
<dbReference type="STRING" id="1817863.A2Y62_00710"/>
<dbReference type="Pfam" id="PF00275">
    <property type="entry name" value="EPSP_synthase"/>
    <property type="match status" value="1"/>
</dbReference>
<dbReference type="EC" id="2.5.1.7" evidence="12"/>
<dbReference type="GO" id="GO:0005737">
    <property type="term" value="C:cytoplasm"/>
    <property type="evidence" value="ECO:0007669"/>
    <property type="project" value="UniProtKB-SubCell"/>
</dbReference>
<dbReference type="InterPro" id="IPR005750">
    <property type="entry name" value="UDP_GlcNAc_COvinyl_MurA"/>
</dbReference>
<feature type="binding site" evidence="12">
    <location>
        <position position="305"/>
    </location>
    <ligand>
        <name>UDP-N-acetyl-alpha-D-glucosamine</name>
        <dbReference type="ChEBI" id="CHEBI:57705"/>
    </ligand>
</feature>
<dbReference type="Gene3D" id="3.65.10.10">
    <property type="entry name" value="Enolpyruvate transferase domain"/>
    <property type="match status" value="2"/>
</dbReference>
<dbReference type="InterPro" id="IPR050068">
    <property type="entry name" value="MurA_subfamily"/>
</dbReference>
<evidence type="ECO:0000256" key="1">
    <source>
        <dbReference type="ARBA" id="ARBA00004496"/>
    </source>
</evidence>
<sequence length="417" mass="45075">MAKIKIIGPAILQGTISINGAKNAALPCMAASLLTDSPVILHNIPEVKDVETLSTLLRCNGADISFKEKETCQLHFKEIRSPEAPYELVKTMRASILILGPLLARNGYAKVSLPGGCAIGARPVEQHLKGLEKLGAEIILEHGYIIARAKHLMGSEFTFDKVTVTGTENIMMTACLARGETILNNCAREPEIENLAHLLIKMGAIIEGIGTDCLFIKGNTSLHGATHTIIPDRIETGTYAIAGIVSKGNITITNCNPEHLHILLQKLKQAGANISITQDTLLVSYQDELLPVDIETNPYPNFPTDLQAQFMALMTQANGTSLIKENIFENRFMHIGELRRMGADIQVNGSIAMVKGKTPLSDAHVMATDLRASACLVIAALVAKGETIIDRVYHLERGYTNLVSKLAALGASIEKIT</sequence>
<feature type="binding site" evidence="12">
    <location>
        <begin position="122"/>
        <end position="126"/>
    </location>
    <ligand>
        <name>UDP-N-acetyl-alpha-D-glucosamine</name>
        <dbReference type="ChEBI" id="CHEBI:57705"/>
    </ligand>
</feature>
<evidence type="ECO:0000256" key="12">
    <source>
        <dbReference type="HAMAP-Rule" id="MF_00111"/>
    </source>
</evidence>
<dbReference type="InterPro" id="IPR013792">
    <property type="entry name" value="RNA3'P_cycl/enolpyr_Trfase_a/b"/>
</dbReference>
<evidence type="ECO:0000256" key="10">
    <source>
        <dbReference type="ARBA" id="ARBA00038367"/>
    </source>
</evidence>
<dbReference type="GO" id="GO:0008360">
    <property type="term" value="P:regulation of cell shape"/>
    <property type="evidence" value="ECO:0007669"/>
    <property type="project" value="UniProtKB-KW"/>
</dbReference>
<keyword evidence="4 12" id="KW-0132">Cell division</keyword>
<dbReference type="Proteomes" id="UP000178943">
    <property type="component" value="Unassembled WGS sequence"/>
</dbReference>